<name>A0ABS4Z4I8_9ACTN</name>
<proteinExistence type="predicted"/>
<evidence type="ECO:0008006" key="3">
    <source>
        <dbReference type="Google" id="ProtNLM"/>
    </source>
</evidence>
<gene>
    <name evidence="1" type="ORF">JOF54_000879</name>
</gene>
<sequence length="368" mass="39169">MVVPARTPAPGPGAVDIPPSLPRLLLVPGLVVGWGLLWSGVETAGEGWAEAVPGMLWLVGGVVLCVVRFSQRRRPVLVLDETGVRDRDGLLLHRWAGTAQVWVGPAAGSRAPSVFRVPSLVVWTRSGLEFGRRAGTGAARALTLAVPTSLEADELAAVVRRCTSAPVLTASEVPLTTLSRRLAADPTIPRPEAVDVPASLVRLLRPALWRLALGLLVAALLLADADLPAPVALVSLLLLVPGARRAHAAVRVRERPVLRVDRRRVLGPDGTEVLAWSDVAALRVGDRPPRWMPAALRVPVVEVVTRRGVDFARRSGTPLGVARRVTVATRLADDELAALLAELGGVRVETGAEVSWRDLGRALVADRR</sequence>
<reference evidence="1 2" key="1">
    <citation type="submission" date="2021-03" db="EMBL/GenBank/DDBJ databases">
        <title>Sequencing the genomes of 1000 actinobacteria strains.</title>
        <authorList>
            <person name="Klenk H.-P."/>
        </authorList>
    </citation>
    <scope>NUCLEOTIDE SEQUENCE [LARGE SCALE GENOMIC DNA]</scope>
    <source>
        <strain evidence="1 2">DSM 12936</strain>
    </source>
</reference>
<keyword evidence="2" id="KW-1185">Reference proteome</keyword>
<evidence type="ECO:0000313" key="2">
    <source>
        <dbReference type="Proteomes" id="UP000758168"/>
    </source>
</evidence>
<comment type="caution">
    <text evidence="1">The sequence shown here is derived from an EMBL/GenBank/DDBJ whole genome shotgun (WGS) entry which is preliminary data.</text>
</comment>
<organism evidence="1 2">
    <name type="scientific">Microlunatus capsulatus</name>
    <dbReference type="NCBI Taxonomy" id="99117"/>
    <lineage>
        <taxon>Bacteria</taxon>
        <taxon>Bacillati</taxon>
        <taxon>Actinomycetota</taxon>
        <taxon>Actinomycetes</taxon>
        <taxon>Propionibacteriales</taxon>
        <taxon>Propionibacteriaceae</taxon>
        <taxon>Microlunatus</taxon>
    </lineage>
</organism>
<accession>A0ABS4Z4I8</accession>
<dbReference type="RefSeq" id="WP_210053345.1">
    <property type="nucleotide sequence ID" value="NZ_BAAAMH010000027.1"/>
</dbReference>
<dbReference type="Proteomes" id="UP000758168">
    <property type="component" value="Unassembled WGS sequence"/>
</dbReference>
<protein>
    <recommendedName>
        <fullName evidence="3">PH domain-containing protein</fullName>
    </recommendedName>
</protein>
<dbReference type="EMBL" id="JAGIOB010000001">
    <property type="protein sequence ID" value="MBP2415957.1"/>
    <property type="molecule type" value="Genomic_DNA"/>
</dbReference>
<evidence type="ECO:0000313" key="1">
    <source>
        <dbReference type="EMBL" id="MBP2415957.1"/>
    </source>
</evidence>